<dbReference type="OMA" id="MLDHKVN"/>
<dbReference type="GO" id="GO:0006508">
    <property type="term" value="P:proteolysis"/>
    <property type="evidence" value="ECO:0007669"/>
    <property type="project" value="UniProtKB-KW"/>
</dbReference>
<evidence type="ECO:0000256" key="9">
    <source>
        <dbReference type="ARBA" id="ARBA00022801"/>
    </source>
</evidence>
<sequence>VQEDPEFTEVIDNITVPAGRNVKLACSVKNLGSYKDPDVAITDDLRALLNATNLESGRVNSELMSEILKVREAILLGKEQYKKKVAQVIAFNIYNDNRLRLEKDINDRLNKICDDLIPNVAWMHFEQSAILTVHNHVITRNPRISVTHDKHDKHRTWFLHINNVQEEDMGRYMCQINTVTAKTQYGFVKVVVPPNIDDALTSSDVIVREGDNVTLRCKANGSPEPSIKWKRDDNHKIVINKTLEVNDLESDSLELERISRLHMGAYLCIASNGVPPSVSKRIKVSVDFSPMVWIPHQLVGIPMGFNITLECFIEANPTSLNYWTRENEQMITESFKYKVNERLVTLLEQLEQRKLQPDSLEAKMLSFYRTCRQSTNVQRYSKHYLEMVPPNTQITWPQFVNSSSHWAANKFHWLETLARLRRYGMNNVLFKLDAQPALKNSSSYVLMLDRPNFESSTQRLRVLRITNLMLQSMGYKGSQYELARSVAKLELTVRELAERTAIYDAPPGNYEELSLAQLELYVGGKWRKYLELLLEQRIPANYKLYAYNVDYLVGLMRLLADWDAKVLASYLMLRFVQHLQFETMDSDERIECAQDVRRNMELAANWLYAEHFLPHEQLQPMQAAQQQLFEQLRAQFLLQLNSNRLQLSTEQRQLLREKILNISLNIGNMPQVANRQQFVRQFYADLQLIDNQDYALNHLRLLEFRTRRWFEQLQQPASATNYFYISDSETAYSSSPYFMLRQNVVILPYGILQSPIWAQDSHDIFKYSLFGFMLAHELMHGFESQGLLYDTHGNFNKLGVQISQSSSYADSVSCLLQNETDYVQEREADIAGIRLAYDLYFGLNSHFNQSQVSFTQLPLKQLFFLNVAQFFCGNAKSDSFVDHDSDELRLRQMLINFTPFAEAFGCQQDRDKMHPADKCQLCRLQKKFNTKSI</sequence>
<evidence type="ECO:0000256" key="4">
    <source>
        <dbReference type="ARBA" id="ARBA00022475"/>
    </source>
</evidence>
<evidence type="ECO:0000256" key="6">
    <source>
        <dbReference type="ARBA" id="ARBA00022723"/>
    </source>
</evidence>
<evidence type="ECO:0000256" key="11">
    <source>
        <dbReference type="ARBA" id="ARBA00023049"/>
    </source>
</evidence>
<dbReference type="Gene3D" id="2.60.40.10">
    <property type="entry name" value="Immunoglobulins"/>
    <property type="match status" value="2"/>
</dbReference>
<keyword evidence="11" id="KW-0482">Metalloprotease</keyword>
<dbReference type="InterPro" id="IPR018497">
    <property type="entry name" value="Peptidase_M13_C"/>
</dbReference>
<dbReference type="InterPro" id="IPR036179">
    <property type="entry name" value="Ig-like_dom_sf"/>
</dbReference>
<dbReference type="Proteomes" id="UP000494163">
    <property type="component" value="Chromosome 2L"/>
</dbReference>
<name>A0A0M3QTK3_DROBS</name>
<reference evidence="17 18" key="1">
    <citation type="submission" date="2015-08" db="EMBL/GenBank/DDBJ databases">
        <title>Ancestral chromatin configuration constrains chromatin evolution on differentiating sex chromosomes in Drosophila.</title>
        <authorList>
            <person name="Zhou Q."/>
            <person name="Bachtrog D."/>
        </authorList>
    </citation>
    <scope>NUCLEOTIDE SEQUENCE [LARGE SCALE GENOMIC DNA]</scope>
    <source>
        <tissue evidence="17">Whole larvae</tissue>
    </source>
</reference>
<dbReference type="PANTHER" id="PTHR12231">
    <property type="entry name" value="CTX-RELATED TYPE I TRANSMEMBRANE PROTEIN"/>
    <property type="match status" value="1"/>
</dbReference>
<dbReference type="InterPro" id="IPR008753">
    <property type="entry name" value="Peptidase_M13_N"/>
</dbReference>
<dbReference type="SUPFAM" id="SSF48726">
    <property type="entry name" value="Immunoglobulin"/>
    <property type="match status" value="2"/>
</dbReference>
<dbReference type="PRINTS" id="PR00786">
    <property type="entry name" value="NEPRILYSIN"/>
</dbReference>
<dbReference type="AlphaFoldDB" id="A0A0M3QTK3"/>
<evidence type="ECO:0000313" key="17">
    <source>
        <dbReference type="EMBL" id="ALC39063.1"/>
    </source>
</evidence>
<dbReference type="EMBL" id="CP012523">
    <property type="protein sequence ID" value="ALC39063.1"/>
    <property type="molecule type" value="Genomic_DNA"/>
</dbReference>
<evidence type="ECO:0000256" key="5">
    <source>
        <dbReference type="ARBA" id="ARBA00022670"/>
    </source>
</evidence>
<keyword evidence="14" id="KW-0325">Glycoprotein</keyword>
<dbReference type="GO" id="GO:0004222">
    <property type="term" value="F:metalloendopeptidase activity"/>
    <property type="evidence" value="ECO:0007669"/>
    <property type="project" value="InterPro"/>
</dbReference>
<evidence type="ECO:0000256" key="1">
    <source>
        <dbReference type="ARBA" id="ARBA00001947"/>
    </source>
</evidence>
<keyword evidence="13" id="KW-1015">Disulfide bond</keyword>
<evidence type="ECO:0000256" key="15">
    <source>
        <dbReference type="ARBA" id="ARBA00023319"/>
    </source>
</evidence>
<dbReference type="GO" id="GO:0043005">
    <property type="term" value="C:neuron projection"/>
    <property type="evidence" value="ECO:0007669"/>
    <property type="project" value="TreeGrafter"/>
</dbReference>
<keyword evidence="12" id="KW-0472">Membrane</keyword>
<organism evidence="17 18">
    <name type="scientific">Drosophila busckii</name>
    <name type="common">Fruit fly</name>
    <dbReference type="NCBI Taxonomy" id="30019"/>
    <lineage>
        <taxon>Eukaryota</taxon>
        <taxon>Metazoa</taxon>
        <taxon>Ecdysozoa</taxon>
        <taxon>Arthropoda</taxon>
        <taxon>Hexapoda</taxon>
        <taxon>Insecta</taxon>
        <taxon>Pterygota</taxon>
        <taxon>Neoptera</taxon>
        <taxon>Endopterygota</taxon>
        <taxon>Diptera</taxon>
        <taxon>Brachycera</taxon>
        <taxon>Muscomorpha</taxon>
        <taxon>Ephydroidea</taxon>
        <taxon>Drosophilidae</taxon>
        <taxon>Drosophila</taxon>
    </lineage>
</organism>
<feature type="non-terminal residue" evidence="17">
    <location>
        <position position="1"/>
    </location>
</feature>
<dbReference type="GO" id="GO:0046872">
    <property type="term" value="F:metal ion binding"/>
    <property type="evidence" value="ECO:0007669"/>
    <property type="project" value="UniProtKB-KW"/>
</dbReference>
<evidence type="ECO:0000313" key="18">
    <source>
        <dbReference type="Proteomes" id="UP000494163"/>
    </source>
</evidence>
<dbReference type="InterPro" id="IPR000718">
    <property type="entry name" value="Peptidase_M13"/>
</dbReference>
<dbReference type="SMART" id="SM00409">
    <property type="entry name" value="IG"/>
    <property type="match status" value="2"/>
</dbReference>
<protein>
    <submittedName>
        <fullName evidence="17">CG42370</fullName>
    </submittedName>
</protein>
<proteinExistence type="inferred from homology"/>
<comment type="cofactor">
    <cofactor evidence="1">
        <name>Zn(2+)</name>
        <dbReference type="ChEBI" id="CHEBI:29105"/>
    </cofactor>
</comment>
<evidence type="ECO:0000256" key="3">
    <source>
        <dbReference type="ARBA" id="ARBA00007357"/>
    </source>
</evidence>
<keyword evidence="6" id="KW-0479">Metal-binding</keyword>
<keyword evidence="18" id="KW-1185">Reference proteome</keyword>
<dbReference type="InterPro" id="IPR051170">
    <property type="entry name" value="Neural/epithelial_adhesion"/>
</dbReference>
<dbReference type="STRING" id="30019.A0A0M3QTK3"/>
<evidence type="ECO:0000256" key="10">
    <source>
        <dbReference type="ARBA" id="ARBA00022833"/>
    </source>
</evidence>
<dbReference type="Pfam" id="PF05649">
    <property type="entry name" value="Peptidase_M13_N"/>
    <property type="match status" value="1"/>
</dbReference>
<comment type="similarity">
    <text evidence="3">Belongs to the peptidase M13 family.</text>
</comment>
<keyword evidence="4" id="KW-1003">Cell membrane</keyword>
<dbReference type="InterPro" id="IPR024079">
    <property type="entry name" value="MetalloPept_cat_dom_sf"/>
</dbReference>
<dbReference type="SMART" id="SM00408">
    <property type="entry name" value="IGc2"/>
    <property type="match status" value="2"/>
</dbReference>
<keyword evidence="15" id="KW-0393">Immunoglobulin domain</keyword>
<dbReference type="InterPro" id="IPR003599">
    <property type="entry name" value="Ig_sub"/>
</dbReference>
<feature type="domain" description="Ig-like" evidence="16">
    <location>
        <begin position="194"/>
        <end position="285"/>
    </location>
</feature>
<dbReference type="GO" id="GO:0005886">
    <property type="term" value="C:plasma membrane"/>
    <property type="evidence" value="ECO:0007669"/>
    <property type="project" value="UniProtKB-SubCell"/>
</dbReference>
<dbReference type="InterPro" id="IPR003598">
    <property type="entry name" value="Ig_sub2"/>
</dbReference>
<evidence type="ECO:0000256" key="2">
    <source>
        <dbReference type="ARBA" id="ARBA00004401"/>
    </source>
</evidence>
<dbReference type="PANTHER" id="PTHR12231:SF157">
    <property type="entry name" value="DPR-INTERACTING PROTEIN EPSILON-RELATED"/>
    <property type="match status" value="1"/>
</dbReference>
<dbReference type="OrthoDB" id="10012075at2759"/>
<dbReference type="CDD" id="cd08662">
    <property type="entry name" value="M13"/>
    <property type="match status" value="1"/>
</dbReference>
<evidence type="ECO:0000256" key="8">
    <source>
        <dbReference type="ARBA" id="ARBA00022737"/>
    </source>
</evidence>
<dbReference type="PROSITE" id="PS51885">
    <property type="entry name" value="NEPRILYSIN"/>
    <property type="match status" value="1"/>
</dbReference>
<dbReference type="InterPro" id="IPR042089">
    <property type="entry name" value="Peptidase_M13_dom_2"/>
</dbReference>
<keyword evidence="10" id="KW-0862">Zinc</keyword>
<evidence type="ECO:0000259" key="16">
    <source>
        <dbReference type="PROSITE" id="PS50835"/>
    </source>
</evidence>
<dbReference type="FunFam" id="2.60.40.10:FF:000328">
    <property type="entry name" value="CLUMA_CG000981, isoform A"/>
    <property type="match status" value="1"/>
</dbReference>
<keyword evidence="7" id="KW-0732">Signal</keyword>
<keyword evidence="9" id="KW-0378">Hydrolase</keyword>
<evidence type="ECO:0000256" key="13">
    <source>
        <dbReference type="ARBA" id="ARBA00023157"/>
    </source>
</evidence>
<dbReference type="Pfam" id="PF13927">
    <property type="entry name" value="Ig_3"/>
    <property type="match status" value="1"/>
</dbReference>
<dbReference type="Gene3D" id="3.40.390.10">
    <property type="entry name" value="Collagenase (Catalytic Domain)"/>
    <property type="match status" value="1"/>
</dbReference>
<dbReference type="SUPFAM" id="SSF55486">
    <property type="entry name" value="Metalloproteases ('zincins'), catalytic domain"/>
    <property type="match status" value="1"/>
</dbReference>
<comment type="subcellular location">
    <subcellularLocation>
        <location evidence="2">Cell membrane</location>
        <topology evidence="2">Single-pass type II membrane protein</topology>
    </subcellularLocation>
</comment>
<dbReference type="InterPro" id="IPR013783">
    <property type="entry name" value="Ig-like_fold"/>
</dbReference>
<dbReference type="InterPro" id="IPR007110">
    <property type="entry name" value="Ig-like_dom"/>
</dbReference>
<dbReference type="Gene3D" id="1.10.1380.10">
    <property type="entry name" value="Neutral endopeptidase , domain2"/>
    <property type="match status" value="1"/>
</dbReference>
<keyword evidence="5" id="KW-0645">Protease</keyword>
<dbReference type="Pfam" id="PF01431">
    <property type="entry name" value="Peptidase_M13"/>
    <property type="match status" value="1"/>
</dbReference>
<evidence type="ECO:0000256" key="14">
    <source>
        <dbReference type="ARBA" id="ARBA00023180"/>
    </source>
</evidence>
<evidence type="ECO:0000256" key="7">
    <source>
        <dbReference type="ARBA" id="ARBA00022729"/>
    </source>
</evidence>
<dbReference type="PROSITE" id="PS50835">
    <property type="entry name" value="IG_LIKE"/>
    <property type="match status" value="1"/>
</dbReference>
<evidence type="ECO:0000256" key="12">
    <source>
        <dbReference type="ARBA" id="ARBA00023136"/>
    </source>
</evidence>
<keyword evidence="8" id="KW-0677">Repeat</keyword>
<gene>
    <name evidence="17" type="ORF">Dbus_chr2Lg1148</name>
</gene>
<accession>A0A0M3QTK3</accession>